<organism evidence="1 2">
    <name type="scientific">Trifolium pratense</name>
    <name type="common">Red clover</name>
    <dbReference type="NCBI Taxonomy" id="57577"/>
    <lineage>
        <taxon>Eukaryota</taxon>
        <taxon>Viridiplantae</taxon>
        <taxon>Streptophyta</taxon>
        <taxon>Embryophyta</taxon>
        <taxon>Tracheophyta</taxon>
        <taxon>Spermatophyta</taxon>
        <taxon>Magnoliopsida</taxon>
        <taxon>eudicotyledons</taxon>
        <taxon>Gunneridae</taxon>
        <taxon>Pentapetalae</taxon>
        <taxon>rosids</taxon>
        <taxon>fabids</taxon>
        <taxon>Fabales</taxon>
        <taxon>Fabaceae</taxon>
        <taxon>Papilionoideae</taxon>
        <taxon>50 kb inversion clade</taxon>
        <taxon>NPAAA clade</taxon>
        <taxon>Hologalegina</taxon>
        <taxon>IRL clade</taxon>
        <taxon>Trifolieae</taxon>
        <taxon>Trifolium</taxon>
    </lineage>
</organism>
<comment type="caution">
    <text evidence="1">The sequence shown here is derived from an EMBL/GenBank/DDBJ whole genome shotgun (WGS) entry which is preliminary data.</text>
</comment>
<dbReference type="EMBL" id="CASHSV030000615">
    <property type="protein sequence ID" value="CAJ2669200.1"/>
    <property type="molecule type" value="Genomic_DNA"/>
</dbReference>
<proteinExistence type="predicted"/>
<protein>
    <submittedName>
        <fullName evidence="1">Uncharacterized protein</fullName>
    </submittedName>
</protein>
<keyword evidence="2" id="KW-1185">Reference proteome</keyword>
<accession>A0ACB0LKM9</accession>
<dbReference type="Proteomes" id="UP001177021">
    <property type="component" value="Unassembled WGS sequence"/>
</dbReference>
<evidence type="ECO:0000313" key="2">
    <source>
        <dbReference type="Proteomes" id="UP001177021"/>
    </source>
</evidence>
<sequence length="310" mass="36596">MSFALFIGVNNHLQSRLLGCALLSNESMHTFIWLTKTWLRAMGGKPPNAIITDQDRAMKAAIKESWSKQQFEDKWHEMVEIFQLMEDGWISSLYEESEHWAPVYMKDTFFGGLSTTQRSDINAFFDKYVCKKTTLKQFVEKYKVALLDREEAEKQADFNTWHKQPDLRTLSLFEKQMSMIYTHAIFKEFQVEVLGLSGCHIVEERKDNLVTTFKIFNFEKNKEFIVEYDVSKEETSCLCHLFEYNGYLCRHSLMTLQTVGVFVVPSHYILRRWTKNVRIKQNQRKMKDVCSSKERYDCLYQKAIELLVEG</sequence>
<evidence type="ECO:0000313" key="1">
    <source>
        <dbReference type="EMBL" id="CAJ2669200.1"/>
    </source>
</evidence>
<reference evidence="1" key="1">
    <citation type="submission" date="2023-10" db="EMBL/GenBank/DDBJ databases">
        <authorList>
            <person name="Rodriguez Cubillos JULIANA M."/>
            <person name="De Vega J."/>
        </authorList>
    </citation>
    <scope>NUCLEOTIDE SEQUENCE</scope>
</reference>
<gene>
    <name evidence="1" type="ORF">MILVUS5_LOCUS33454</name>
</gene>
<name>A0ACB0LKM9_TRIPR</name>